<dbReference type="PROSITE" id="PS50110">
    <property type="entry name" value="RESPONSE_REGULATORY"/>
    <property type="match status" value="1"/>
</dbReference>
<proteinExistence type="predicted"/>
<dbReference type="InterPro" id="IPR011006">
    <property type="entry name" value="CheY-like_superfamily"/>
</dbReference>
<comment type="caution">
    <text evidence="3">The sequence shown here is derived from an EMBL/GenBank/DDBJ whole genome shotgun (WGS) entry which is preliminary data.</text>
</comment>
<organism evidence="3 4">
    <name type="scientific">Sulfitobacter guttiformis</name>
    <dbReference type="NCBI Taxonomy" id="74349"/>
    <lineage>
        <taxon>Bacteria</taxon>
        <taxon>Pseudomonadati</taxon>
        <taxon>Pseudomonadota</taxon>
        <taxon>Alphaproteobacteria</taxon>
        <taxon>Rhodobacterales</taxon>
        <taxon>Roseobacteraceae</taxon>
        <taxon>Sulfitobacter</taxon>
    </lineage>
</organism>
<name>A0A420DJJ6_9RHOB</name>
<dbReference type="GO" id="GO:0000160">
    <property type="term" value="P:phosphorelay signal transduction system"/>
    <property type="evidence" value="ECO:0007669"/>
    <property type="project" value="InterPro"/>
</dbReference>
<dbReference type="RefSeq" id="WP_051567122.1">
    <property type="nucleotide sequence ID" value="NZ_RAQK01000002.1"/>
</dbReference>
<sequence>MMGNMLKPVNRILLVDDDAVTNMMHRRVIERSGRVKVIDVATDGQEALDLLCGDLAARRPLPELIFLDINMPGMGGFEFLEHYANLAIDPDSQLIIVMLSTSLLAADHARAEADPNVHSFCDKPLRVEKLLELVEEFQNRMKRKTPVS</sequence>
<evidence type="ECO:0000313" key="3">
    <source>
        <dbReference type="EMBL" id="RKE94397.1"/>
    </source>
</evidence>
<keyword evidence="4" id="KW-1185">Reference proteome</keyword>
<dbReference type="PANTHER" id="PTHR44520">
    <property type="entry name" value="RESPONSE REGULATOR RCP1-RELATED"/>
    <property type="match status" value="1"/>
</dbReference>
<dbReference type="SMART" id="SM00448">
    <property type="entry name" value="REC"/>
    <property type="match status" value="1"/>
</dbReference>
<protein>
    <submittedName>
        <fullName evidence="3">Response regulator receiver domain-containing protein</fullName>
    </submittedName>
</protein>
<accession>A0A420DJJ6</accession>
<gene>
    <name evidence="3" type="ORF">C8N30_3524</name>
</gene>
<evidence type="ECO:0000259" key="2">
    <source>
        <dbReference type="PROSITE" id="PS50110"/>
    </source>
</evidence>
<dbReference type="AlphaFoldDB" id="A0A420DJJ6"/>
<dbReference type="STRING" id="1443111.Z949_946"/>
<evidence type="ECO:0000313" key="4">
    <source>
        <dbReference type="Proteomes" id="UP000284407"/>
    </source>
</evidence>
<dbReference type="OrthoDB" id="9793549at2"/>
<reference evidence="3 4" key="1">
    <citation type="submission" date="2018-09" db="EMBL/GenBank/DDBJ databases">
        <title>Genomic Encyclopedia of Archaeal and Bacterial Type Strains, Phase II (KMG-II): from individual species to whole genera.</title>
        <authorList>
            <person name="Goeker M."/>
        </authorList>
    </citation>
    <scope>NUCLEOTIDE SEQUENCE [LARGE SCALE GENOMIC DNA]</scope>
    <source>
        <strain evidence="3 4">DSM 11458</strain>
    </source>
</reference>
<dbReference type="PANTHER" id="PTHR44520:SF2">
    <property type="entry name" value="RESPONSE REGULATOR RCP1"/>
    <property type="match status" value="1"/>
</dbReference>
<keyword evidence="1" id="KW-0597">Phosphoprotein</keyword>
<dbReference type="Proteomes" id="UP000284407">
    <property type="component" value="Unassembled WGS sequence"/>
</dbReference>
<dbReference type="InterPro" id="IPR001789">
    <property type="entry name" value="Sig_transdc_resp-reg_receiver"/>
</dbReference>
<evidence type="ECO:0000256" key="1">
    <source>
        <dbReference type="PROSITE-ProRule" id="PRU00169"/>
    </source>
</evidence>
<feature type="domain" description="Response regulatory" evidence="2">
    <location>
        <begin position="11"/>
        <end position="138"/>
    </location>
</feature>
<dbReference type="Pfam" id="PF00072">
    <property type="entry name" value="Response_reg"/>
    <property type="match status" value="1"/>
</dbReference>
<feature type="modified residue" description="4-aspartylphosphate" evidence="1">
    <location>
        <position position="68"/>
    </location>
</feature>
<dbReference type="InterPro" id="IPR052893">
    <property type="entry name" value="TCS_response_regulator"/>
</dbReference>
<dbReference type="EMBL" id="RAQK01000002">
    <property type="protein sequence ID" value="RKE94397.1"/>
    <property type="molecule type" value="Genomic_DNA"/>
</dbReference>
<dbReference type="SUPFAM" id="SSF52172">
    <property type="entry name" value="CheY-like"/>
    <property type="match status" value="1"/>
</dbReference>
<dbReference type="Gene3D" id="3.40.50.2300">
    <property type="match status" value="1"/>
</dbReference>